<evidence type="ECO:0000256" key="1">
    <source>
        <dbReference type="SAM" id="MobiDB-lite"/>
    </source>
</evidence>
<evidence type="ECO:0000313" key="3">
    <source>
        <dbReference type="WBParaSite" id="ALUE_0000624801-mRNA-1"/>
    </source>
</evidence>
<dbReference type="Proteomes" id="UP000036681">
    <property type="component" value="Unplaced"/>
</dbReference>
<dbReference type="AlphaFoldDB" id="A0A0M3HU29"/>
<dbReference type="WBParaSite" id="ALUE_0000624801-mRNA-1">
    <property type="protein sequence ID" value="ALUE_0000624801-mRNA-1"/>
    <property type="gene ID" value="ALUE_0000624801"/>
</dbReference>
<feature type="region of interest" description="Disordered" evidence="1">
    <location>
        <begin position="1"/>
        <end position="24"/>
    </location>
</feature>
<keyword evidence="2" id="KW-1185">Reference proteome</keyword>
<proteinExistence type="predicted"/>
<name>A0A0M3HU29_ASCLU</name>
<protein>
    <submittedName>
        <fullName evidence="3">Ricin B-type lectin domain-containing protein</fullName>
    </submittedName>
</protein>
<organism evidence="2 3">
    <name type="scientific">Ascaris lumbricoides</name>
    <name type="common">Giant roundworm</name>
    <dbReference type="NCBI Taxonomy" id="6252"/>
    <lineage>
        <taxon>Eukaryota</taxon>
        <taxon>Metazoa</taxon>
        <taxon>Ecdysozoa</taxon>
        <taxon>Nematoda</taxon>
        <taxon>Chromadorea</taxon>
        <taxon>Rhabditida</taxon>
        <taxon>Spirurina</taxon>
        <taxon>Ascaridomorpha</taxon>
        <taxon>Ascaridoidea</taxon>
        <taxon>Ascarididae</taxon>
        <taxon>Ascaris</taxon>
    </lineage>
</organism>
<reference evidence="3" key="1">
    <citation type="submission" date="2017-02" db="UniProtKB">
        <authorList>
            <consortium name="WormBaseParasite"/>
        </authorList>
    </citation>
    <scope>IDENTIFICATION</scope>
</reference>
<accession>A0A0M3HU29</accession>
<evidence type="ECO:0000313" key="2">
    <source>
        <dbReference type="Proteomes" id="UP000036681"/>
    </source>
</evidence>
<sequence>MTGRSGADAEFMAPASKPYSGMSNTSNTDLAERKFPQCISQVWFEVSKKWIRLEHCLDVSKTECVDGILLDKCLQRDAQTVQSLDKCTVVGETEGGTNPAELFGKYGPETWILFADGSASDLVQQRRCPFDDAEMGVILKGGQL</sequence>